<name>A0AAD6QS19_9ROSI</name>
<proteinExistence type="predicted"/>
<gene>
    <name evidence="1" type="ORF">NC653_017956</name>
</gene>
<protein>
    <submittedName>
        <fullName evidence="1">Uncharacterized protein</fullName>
    </submittedName>
</protein>
<keyword evidence="2" id="KW-1185">Reference proteome</keyword>
<sequence length="63" mass="7519">MDALRNHNFHDFPSPSLSLTRTHHSFFSLDSHKIMKRDVFTRNGPLRRVRLGVLYIYIYIAMK</sequence>
<dbReference type="AlphaFoldDB" id="A0AAD6QS19"/>
<dbReference type="EMBL" id="JAQIZT010000006">
    <property type="protein sequence ID" value="KAJ6995332.1"/>
    <property type="molecule type" value="Genomic_DNA"/>
</dbReference>
<comment type="caution">
    <text evidence="1">The sequence shown here is derived from an EMBL/GenBank/DDBJ whole genome shotgun (WGS) entry which is preliminary data.</text>
</comment>
<dbReference type="Proteomes" id="UP001164929">
    <property type="component" value="Chromosome 6"/>
</dbReference>
<evidence type="ECO:0000313" key="2">
    <source>
        <dbReference type="Proteomes" id="UP001164929"/>
    </source>
</evidence>
<evidence type="ECO:0000313" key="1">
    <source>
        <dbReference type="EMBL" id="KAJ6995332.1"/>
    </source>
</evidence>
<organism evidence="1 2">
    <name type="scientific">Populus alba x Populus x berolinensis</name>
    <dbReference type="NCBI Taxonomy" id="444605"/>
    <lineage>
        <taxon>Eukaryota</taxon>
        <taxon>Viridiplantae</taxon>
        <taxon>Streptophyta</taxon>
        <taxon>Embryophyta</taxon>
        <taxon>Tracheophyta</taxon>
        <taxon>Spermatophyta</taxon>
        <taxon>Magnoliopsida</taxon>
        <taxon>eudicotyledons</taxon>
        <taxon>Gunneridae</taxon>
        <taxon>Pentapetalae</taxon>
        <taxon>rosids</taxon>
        <taxon>fabids</taxon>
        <taxon>Malpighiales</taxon>
        <taxon>Salicaceae</taxon>
        <taxon>Saliceae</taxon>
        <taxon>Populus</taxon>
    </lineage>
</organism>
<reference evidence="1" key="1">
    <citation type="journal article" date="2023" name="Mol. Ecol. Resour.">
        <title>Chromosome-level genome assembly of a triploid poplar Populus alba 'Berolinensis'.</title>
        <authorList>
            <person name="Chen S."/>
            <person name="Yu Y."/>
            <person name="Wang X."/>
            <person name="Wang S."/>
            <person name="Zhang T."/>
            <person name="Zhou Y."/>
            <person name="He R."/>
            <person name="Meng N."/>
            <person name="Wang Y."/>
            <person name="Liu W."/>
            <person name="Liu Z."/>
            <person name="Liu J."/>
            <person name="Guo Q."/>
            <person name="Huang H."/>
            <person name="Sederoff R.R."/>
            <person name="Wang G."/>
            <person name="Qu G."/>
            <person name="Chen S."/>
        </authorList>
    </citation>
    <scope>NUCLEOTIDE SEQUENCE</scope>
    <source>
        <strain evidence="1">SC-2020</strain>
    </source>
</reference>
<accession>A0AAD6QS19</accession>